<name>A0A0N5BF17_STREA</name>
<dbReference type="AlphaFoldDB" id="A0A0N5BF17"/>
<sequence length="439" mass="50804">MNPLPSIESPLRIYYVPFKVMLMDMIENVRIQEELVFKADDSPGTYSSIFSGRIAKEYIERFGKCLFFAVYVDDFSPNSRSSLSSKALTICNIHLLNLPDHFRSKIDSILMTLCCQSNVSKKTNFNYSYDIICSEINTLHGKTITIESEAYTIFFIVFIGDNKEVNAAMGIKNSFHGKSSRPCRSCTATTTQFTRIFEEKSCVKRRTNPPSKFLEMYDYKLSDRLFFDISHDFYLGTATFSMGMIICKIIKEAKFCSLEELNSCISKFYFGTSDKPNRIKVIDSKISGNHMLGQHSEQCRSLIRYFPLIIHSIKELKYGNVEFTNDILLETMMLKMKDTMEIFENLRYIEELISSPYIDDNELLILDSLVKKHLMFISQNRPTLRLREHNMVHFSSAIRSYGPLCNIASLRYESFHQVAKKFCMSSNNKLNLPFTIMNK</sequence>
<reference evidence="2" key="1">
    <citation type="submission" date="2017-02" db="UniProtKB">
        <authorList>
            <consortium name="WormBaseParasite"/>
        </authorList>
    </citation>
    <scope>IDENTIFICATION</scope>
</reference>
<dbReference type="Proteomes" id="UP000046392">
    <property type="component" value="Unplaced"/>
</dbReference>
<proteinExistence type="predicted"/>
<accession>A0A0N5BF17</accession>
<keyword evidence="1" id="KW-1185">Reference proteome</keyword>
<protein>
    <submittedName>
        <fullName evidence="2">NR LBD domain-containing protein</fullName>
    </submittedName>
</protein>
<evidence type="ECO:0000313" key="2">
    <source>
        <dbReference type="WBParaSite" id="SPAL_0000458700.1"/>
    </source>
</evidence>
<evidence type="ECO:0000313" key="1">
    <source>
        <dbReference type="Proteomes" id="UP000046392"/>
    </source>
</evidence>
<dbReference type="WBParaSite" id="SPAL_0000458700.1">
    <property type="protein sequence ID" value="SPAL_0000458700.1"/>
    <property type="gene ID" value="SPAL_0000458700"/>
</dbReference>
<organism evidence="1 2">
    <name type="scientific">Strongyloides papillosus</name>
    <name type="common">Intestinal threadworm</name>
    <dbReference type="NCBI Taxonomy" id="174720"/>
    <lineage>
        <taxon>Eukaryota</taxon>
        <taxon>Metazoa</taxon>
        <taxon>Ecdysozoa</taxon>
        <taxon>Nematoda</taxon>
        <taxon>Chromadorea</taxon>
        <taxon>Rhabditida</taxon>
        <taxon>Tylenchina</taxon>
        <taxon>Panagrolaimomorpha</taxon>
        <taxon>Strongyloidoidea</taxon>
        <taxon>Strongyloididae</taxon>
        <taxon>Strongyloides</taxon>
    </lineage>
</organism>